<gene>
    <name evidence="1" type="ORF">PIB30_020647</name>
</gene>
<reference evidence="1 2" key="1">
    <citation type="journal article" date="2023" name="Plants (Basel)">
        <title>Bridging the Gap: Combining Genomics and Transcriptomics Approaches to Understand Stylosanthes scabra, an Orphan Legume from the Brazilian Caatinga.</title>
        <authorList>
            <person name="Ferreira-Neto J.R.C."/>
            <person name="da Silva M.D."/>
            <person name="Binneck E."/>
            <person name="de Melo N.F."/>
            <person name="da Silva R.H."/>
            <person name="de Melo A.L.T.M."/>
            <person name="Pandolfi V."/>
            <person name="Bustamante F.O."/>
            <person name="Brasileiro-Vidal A.C."/>
            <person name="Benko-Iseppon A.M."/>
        </authorList>
    </citation>
    <scope>NUCLEOTIDE SEQUENCE [LARGE SCALE GENOMIC DNA]</scope>
    <source>
        <tissue evidence="1">Leaves</tissue>
    </source>
</reference>
<protein>
    <submittedName>
        <fullName evidence="1">Uncharacterized protein</fullName>
    </submittedName>
</protein>
<comment type="caution">
    <text evidence="1">The sequence shown here is derived from an EMBL/GenBank/DDBJ whole genome shotgun (WGS) entry which is preliminary data.</text>
</comment>
<organism evidence="1 2">
    <name type="scientific">Stylosanthes scabra</name>
    <dbReference type="NCBI Taxonomy" id="79078"/>
    <lineage>
        <taxon>Eukaryota</taxon>
        <taxon>Viridiplantae</taxon>
        <taxon>Streptophyta</taxon>
        <taxon>Embryophyta</taxon>
        <taxon>Tracheophyta</taxon>
        <taxon>Spermatophyta</taxon>
        <taxon>Magnoliopsida</taxon>
        <taxon>eudicotyledons</taxon>
        <taxon>Gunneridae</taxon>
        <taxon>Pentapetalae</taxon>
        <taxon>rosids</taxon>
        <taxon>fabids</taxon>
        <taxon>Fabales</taxon>
        <taxon>Fabaceae</taxon>
        <taxon>Papilionoideae</taxon>
        <taxon>50 kb inversion clade</taxon>
        <taxon>dalbergioids sensu lato</taxon>
        <taxon>Dalbergieae</taxon>
        <taxon>Pterocarpus clade</taxon>
        <taxon>Stylosanthes</taxon>
    </lineage>
</organism>
<evidence type="ECO:0000313" key="2">
    <source>
        <dbReference type="Proteomes" id="UP001341840"/>
    </source>
</evidence>
<dbReference type="Proteomes" id="UP001341840">
    <property type="component" value="Unassembled WGS sequence"/>
</dbReference>
<dbReference type="EMBL" id="JASCZI010120895">
    <property type="protein sequence ID" value="MED6157146.1"/>
    <property type="molecule type" value="Genomic_DNA"/>
</dbReference>
<evidence type="ECO:0000313" key="1">
    <source>
        <dbReference type="EMBL" id="MED6157146.1"/>
    </source>
</evidence>
<proteinExistence type="predicted"/>
<sequence>MVVTGFCSGDGMKGDDRDCGGSWFLQRRWQALTMVVHDRDKDDGYGDVHCGNYGFDYDFGGSHWPRVMEDDSDYGGCDCSRSLPLNLQNDGARSGLVSTSAICSVVGPDCKPSAQLRDYHRRLSVDVYRAVVVCREGSESIGPP</sequence>
<keyword evidence="2" id="KW-1185">Reference proteome</keyword>
<accession>A0ABU6U7P4</accession>
<name>A0ABU6U7P4_9FABA</name>